<proteinExistence type="predicted"/>
<feature type="region of interest" description="Disordered" evidence="1">
    <location>
        <begin position="406"/>
        <end position="447"/>
    </location>
</feature>
<comment type="caution">
    <text evidence="2">The sequence shown here is derived from an EMBL/GenBank/DDBJ whole genome shotgun (WGS) entry which is preliminary data.</text>
</comment>
<accession>A0A5N5Q718</accession>
<reference evidence="2 3" key="1">
    <citation type="journal article" date="2019" name="Fungal Biol. Biotechnol.">
        <title>Draft genome sequence of fastidious pathogen Ceratobasidium theobromae, which causes vascular-streak dieback in Theobroma cacao.</title>
        <authorList>
            <person name="Ali S.S."/>
            <person name="Asman A."/>
            <person name="Shao J."/>
            <person name="Firmansyah A.P."/>
            <person name="Susilo A.W."/>
            <person name="Rosmana A."/>
            <person name="McMahon P."/>
            <person name="Junaid M."/>
            <person name="Guest D."/>
            <person name="Kheng T.Y."/>
            <person name="Meinhardt L.W."/>
            <person name="Bailey B.A."/>
        </authorList>
    </citation>
    <scope>NUCLEOTIDE SEQUENCE [LARGE SCALE GENOMIC DNA]</scope>
    <source>
        <strain evidence="2 3">CT2</strain>
    </source>
</reference>
<feature type="region of interest" description="Disordered" evidence="1">
    <location>
        <begin position="1"/>
        <end position="55"/>
    </location>
</feature>
<dbReference type="AlphaFoldDB" id="A0A5N5Q718"/>
<dbReference type="Proteomes" id="UP000383932">
    <property type="component" value="Unassembled WGS sequence"/>
</dbReference>
<feature type="region of interest" description="Disordered" evidence="1">
    <location>
        <begin position="460"/>
        <end position="522"/>
    </location>
</feature>
<feature type="region of interest" description="Disordered" evidence="1">
    <location>
        <begin position="110"/>
        <end position="175"/>
    </location>
</feature>
<sequence length="522" mass="58715">MVVPVPATPGSKFYQEQQESLSTPATQISKSTAVSTPQSSGRPKSNKTKIGPSTLASVQARMGVIQEEEEEEVKEELVYSCVPKTFQQRMPRSSLTPAMMQVRPDYLQQRTTAQPQSGQVVHQATDETSTSRPGRVAADGAPGGESSSFDEDRSPPNLLPNIPHHPRRTRDQPIPRAPYVSVVPATPAQGPAVQPTTIPAPQAAPVRPVHFDNCLEINNFVKEWDGNPDTLPDWVISMNILSNRIQEVWSQLGEQLALYLTGSAKKWFEIQSFRREELMVQNWYIMCTAICDFFMIPHWLNRQKLIADKAKVRQPGHESETPTGNTICKKQIVMLVNNYSSAELIERTPSGAPQFWRTIIGSADQNRWWKFLDAVKQHEKLTEEPFTGKDTVTKKDPDKLWEATGRFKSKHTAKSHAVQAIKPKHPPDDKNVSKHSTPEQKGARGCKYCGSNKHWDKECKFKPSQPFKPFRAKARFATETKSEDTPQDLQDSQDHLDPQDHQDSEDQGGNEDSQNSSEKKDF</sequence>
<feature type="compositionally biased region" description="Polar residues" evidence="1">
    <location>
        <begin position="14"/>
        <end position="43"/>
    </location>
</feature>
<dbReference type="EMBL" id="SSOP01000975">
    <property type="protein sequence ID" value="KAB5587565.1"/>
    <property type="molecule type" value="Genomic_DNA"/>
</dbReference>
<name>A0A5N5Q718_9AGAM</name>
<gene>
    <name evidence="2" type="ORF">CTheo_8996</name>
</gene>
<protein>
    <submittedName>
        <fullName evidence="2">Uncharacterized protein</fullName>
    </submittedName>
</protein>
<evidence type="ECO:0000313" key="2">
    <source>
        <dbReference type="EMBL" id="KAB5587565.1"/>
    </source>
</evidence>
<evidence type="ECO:0000313" key="3">
    <source>
        <dbReference type="Proteomes" id="UP000383932"/>
    </source>
</evidence>
<feature type="compositionally biased region" description="Basic and acidic residues" evidence="1">
    <location>
        <begin position="492"/>
        <end position="504"/>
    </location>
</feature>
<feature type="compositionally biased region" description="Basic and acidic residues" evidence="1">
    <location>
        <begin position="425"/>
        <end position="442"/>
    </location>
</feature>
<evidence type="ECO:0000256" key="1">
    <source>
        <dbReference type="SAM" id="MobiDB-lite"/>
    </source>
</evidence>
<feature type="compositionally biased region" description="Polar residues" evidence="1">
    <location>
        <begin position="110"/>
        <end position="132"/>
    </location>
</feature>
<organism evidence="2 3">
    <name type="scientific">Ceratobasidium theobromae</name>
    <dbReference type="NCBI Taxonomy" id="1582974"/>
    <lineage>
        <taxon>Eukaryota</taxon>
        <taxon>Fungi</taxon>
        <taxon>Dikarya</taxon>
        <taxon>Basidiomycota</taxon>
        <taxon>Agaricomycotina</taxon>
        <taxon>Agaricomycetes</taxon>
        <taxon>Cantharellales</taxon>
        <taxon>Ceratobasidiaceae</taxon>
        <taxon>Ceratobasidium</taxon>
    </lineage>
</organism>
<keyword evidence="3" id="KW-1185">Reference proteome</keyword>
<dbReference type="OrthoDB" id="3203159at2759"/>